<sequence length="447" mass="51028">MNKSIIAIIFSTVMLCFYGFRNKFPLLTLDSGSFINSGFDRTLLNHSTSFYGLFIAHISWGKSIWLVILGQSLLLSVTLALCFKYFFHERNRAVLYVSYVSIITLLLPASLITSTISPGIFSSITILILGVFYCADGLSKRDLYLIAFILIACSFVDFINILFILLFSCCYKLKFVLRKRKIIGGFRSFKFKRSGVLSCIALLTLISIFFSRRISQSKSEADLEIITAKFCYFRNTGILLDYPNQTHVSKLLVPAILHKGGTHFYDFSSIGVDPNSTKKIVSQIQIEKALNWRILIRTIQNFYTRLTNFGIESYEKPDVNSESFDSIYHWYNWESRECMISRQFQNWLWLDYLNYSQMIVILSIAIGFACLVFLRTKKDVTLTSYSIVAIIVYCFISAAIYGGDKKPDSQIIWILSLPFFGHLCKTRLGRLGLANGQKSSVSQSKEV</sequence>
<comment type="caution">
    <text evidence="2">The sequence shown here is derived from an EMBL/GenBank/DDBJ whole genome shotgun (WGS) entry which is preliminary data.</text>
</comment>
<reference evidence="2 3" key="1">
    <citation type="submission" date="2018-05" db="EMBL/GenBank/DDBJ databases">
        <title>Genomic Encyclopedia of Archaeal and Bacterial Type Strains, Phase II (KMG-II): from individual species to whole genera.</title>
        <authorList>
            <person name="Goeker M."/>
        </authorList>
    </citation>
    <scope>NUCLEOTIDE SEQUENCE [LARGE SCALE GENOMIC DNA]</scope>
    <source>
        <strain evidence="2 3">DSM 19975</strain>
    </source>
</reference>
<dbReference type="EMBL" id="QGHA01000004">
    <property type="protein sequence ID" value="PWK77510.1"/>
    <property type="molecule type" value="Genomic_DNA"/>
</dbReference>
<feature type="transmembrane region" description="Helical" evidence="1">
    <location>
        <begin position="194"/>
        <end position="211"/>
    </location>
</feature>
<feature type="transmembrane region" description="Helical" evidence="1">
    <location>
        <begin position="67"/>
        <end position="87"/>
    </location>
</feature>
<dbReference type="Proteomes" id="UP000245678">
    <property type="component" value="Unassembled WGS sequence"/>
</dbReference>
<gene>
    <name evidence="2" type="ORF">LX99_02387</name>
</gene>
<evidence type="ECO:0008006" key="4">
    <source>
        <dbReference type="Google" id="ProtNLM"/>
    </source>
</evidence>
<name>A0A316HC22_9SPHI</name>
<proteinExistence type="predicted"/>
<evidence type="ECO:0000313" key="3">
    <source>
        <dbReference type="Proteomes" id="UP000245678"/>
    </source>
</evidence>
<feature type="transmembrane region" description="Helical" evidence="1">
    <location>
        <begin position="386"/>
        <end position="403"/>
    </location>
</feature>
<evidence type="ECO:0000313" key="2">
    <source>
        <dbReference type="EMBL" id="PWK77510.1"/>
    </source>
</evidence>
<feature type="transmembrane region" description="Helical" evidence="1">
    <location>
        <begin position="355"/>
        <end position="374"/>
    </location>
</feature>
<feature type="transmembrane region" description="Helical" evidence="1">
    <location>
        <begin position="144"/>
        <end position="173"/>
    </location>
</feature>
<protein>
    <recommendedName>
        <fullName evidence="4">Dolichyl-phosphate-mannose-protein mannosyltransferase</fullName>
    </recommendedName>
</protein>
<feature type="transmembrane region" description="Helical" evidence="1">
    <location>
        <begin position="93"/>
        <end position="112"/>
    </location>
</feature>
<evidence type="ECO:0000256" key="1">
    <source>
        <dbReference type="SAM" id="Phobius"/>
    </source>
</evidence>
<accession>A0A316HC22</accession>
<feature type="transmembrane region" description="Helical" evidence="1">
    <location>
        <begin position="119"/>
        <end position="138"/>
    </location>
</feature>
<keyword evidence="1" id="KW-1133">Transmembrane helix</keyword>
<keyword evidence="3" id="KW-1185">Reference proteome</keyword>
<keyword evidence="1" id="KW-0472">Membrane</keyword>
<organism evidence="2 3">
    <name type="scientific">Mucilaginibacter oryzae</name>
    <dbReference type="NCBI Taxonomy" id="468058"/>
    <lineage>
        <taxon>Bacteria</taxon>
        <taxon>Pseudomonadati</taxon>
        <taxon>Bacteroidota</taxon>
        <taxon>Sphingobacteriia</taxon>
        <taxon>Sphingobacteriales</taxon>
        <taxon>Sphingobacteriaceae</taxon>
        <taxon>Mucilaginibacter</taxon>
    </lineage>
</organism>
<keyword evidence="1" id="KW-0812">Transmembrane</keyword>
<dbReference type="AlphaFoldDB" id="A0A316HC22"/>